<feature type="compositionally biased region" description="Polar residues" evidence="1">
    <location>
        <begin position="364"/>
        <end position="384"/>
    </location>
</feature>
<feature type="region of interest" description="Disordered" evidence="1">
    <location>
        <begin position="455"/>
        <end position="477"/>
    </location>
</feature>
<dbReference type="GO" id="GO:0000126">
    <property type="term" value="C:transcription factor TFIIIB complex"/>
    <property type="evidence" value="ECO:0007669"/>
    <property type="project" value="TreeGrafter"/>
</dbReference>
<dbReference type="GO" id="GO:0070898">
    <property type="term" value="P:RNA polymerase III preinitiation complex assembly"/>
    <property type="evidence" value="ECO:0007669"/>
    <property type="project" value="TreeGrafter"/>
</dbReference>
<dbReference type="OrthoDB" id="272624at2759"/>
<dbReference type="Gene3D" id="1.10.10.60">
    <property type="entry name" value="Homeodomain-like"/>
    <property type="match status" value="1"/>
</dbReference>
<feature type="compositionally biased region" description="Basic residues" evidence="1">
    <location>
        <begin position="272"/>
        <end position="289"/>
    </location>
</feature>
<dbReference type="InterPro" id="IPR039467">
    <property type="entry name" value="TFIIIB_B''_Myb"/>
</dbReference>
<dbReference type="PANTHER" id="PTHR22929:SF0">
    <property type="entry name" value="TRANSCRIPTION FACTOR TFIIIB COMPONENT B'' HOMOLOG"/>
    <property type="match status" value="1"/>
</dbReference>
<feature type="compositionally biased region" description="Polar residues" evidence="1">
    <location>
        <begin position="214"/>
        <end position="223"/>
    </location>
</feature>
<feature type="compositionally biased region" description="Polar residues" evidence="1">
    <location>
        <begin position="105"/>
        <end position="118"/>
    </location>
</feature>
<organism evidence="3 4">
    <name type="scientific">Viridothelium virens</name>
    <name type="common">Speckled blister lichen</name>
    <name type="synonym">Trypethelium virens</name>
    <dbReference type="NCBI Taxonomy" id="1048519"/>
    <lineage>
        <taxon>Eukaryota</taxon>
        <taxon>Fungi</taxon>
        <taxon>Dikarya</taxon>
        <taxon>Ascomycota</taxon>
        <taxon>Pezizomycotina</taxon>
        <taxon>Dothideomycetes</taxon>
        <taxon>Dothideomycetes incertae sedis</taxon>
        <taxon>Trypetheliales</taxon>
        <taxon>Trypetheliaceae</taxon>
        <taxon>Viridothelium</taxon>
    </lineage>
</organism>
<feature type="compositionally biased region" description="Basic residues" evidence="1">
    <location>
        <begin position="354"/>
        <end position="363"/>
    </location>
</feature>
<proteinExistence type="predicted"/>
<dbReference type="CDD" id="cd00167">
    <property type="entry name" value="SANT"/>
    <property type="match status" value="1"/>
</dbReference>
<evidence type="ECO:0000313" key="4">
    <source>
        <dbReference type="Proteomes" id="UP000800092"/>
    </source>
</evidence>
<dbReference type="SUPFAM" id="SSF46689">
    <property type="entry name" value="Homeodomain-like"/>
    <property type="match status" value="1"/>
</dbReference>
<dbReference type="Pfam" id="PF15963">
    <property type="entry name" value="Myb_DNA-bind_7"/>
    <property type="match status" value="1"/>
</dbReference>
<feature type="compositionally biased region" description="Polar residues" evidence="1">
    <location>
        <begin position="343"/>
        <end position="353"/>
    </location>
</feature>
<feature type="compositionally biased region" description="Basic residues" evidence="1">
    <location>
        <begin position="7"/>
        <end position="22"/>
    </location>
</feature>
<dbReference type="Proteomes" id="UP000800092">
    <property type="component" value="Unassembled WGS sequence"/>
</dbReference>
<dbReference type="SMART" id="SM00717">
    <property type="entry name" value="SANT"/>
    <property type="match status" value="1"/>
</dbReference>
<feature type="compositionally biased region" description="Low complexity" evidence="1">
    <location>
        <begin position="203"/>
        <end position="213"/>
    </location>
</feature>
<dbReference type="PANTHER" id="PTHR22929">
    <property type="entry name" value="RNA POLYMERASE III TRANSCRIPTION INITIATION FACTOR B"/>
    <property type="match status" value="1"/>
</dbReference>
<evidence type="ECO:0000259" key="2">
    <source>
        <dbReference type="SMART" id="SM00717"/>
    </source>
</evidence>
<feature type="domain" description="Myb-like" evidence="2">
    <location>
        <begin position="561"/>
        <end position="609"/>
    </location>
</feature>
<dbReference type="GO" id="GO:0001156">
    <property type="term" value="F:TFIIIC-class transcription factor complex binding"/>
    <property type="evidence" value="ECO:0007669"/>
    <property type="project" value="TreeGrafter"/>
</dbReference>
<feature type="compositionally biased region" description="Basic and acidic residues" evidence="1">
    <location>
        <begin position="393"/>
        <end position="403"/>
    </location>
</feature>
<feature type="compositionally biased region" description="Polar residues" evidence="1">
    <location>
        <begin position="86"/>
        <end position="95"/>
    </location>
</feature>
<protein>
    <recommendedName>
        <fullName evidence="2">Myb-like domain-containing protein</fullName>
    </recommendedName>
</protein>
<name>A0A6A6H1P7_VIRVR</name>
<feature type="compositionally biased region" description="Basic and acidic residues" evidence="1">
    <location>
        <begin position="153"/>
        <end position="170"/>
    </location>
</feature>
<feature type="compositionally biased region" description="Basic and acidic residues" evidence="1">
    <location>
        <begin position="458"/>
        <end position="477"/>
    </location>
</feature>
<dbReference type="InterPro" id="IPR001005">
    <property type="entry name" value="SANT/Myb"/>
</dbReference>
<feature type="compositionally biased region" description="Basic and acidic residues" evidence="1">
    <location>
        <begin position="678"/>
        <end position="694"/>
    </location>
</feature>
<dbReference type="AlphaFoldDB" id="A0A6A6H1P7"/>
<accession>A0A6A6H1P7</accession>
<feature type="compositionally biased region" description="Low complexity" evidence="1">
    <location>
        <begin position="40"/>
        <end position="64"/>
    </location>
</feature>
<keyword evidence="4" id="KW-1185">Reference proteome</keyword>
<evidence type="ECO:0000256" key="1">
    <source>
        <dbReference type="SAM" id="MobiDB-lite"/>
    </source>
</evidence>
<feature type="compositionally biased region" description="Polar residues" evidence="1">
    <location>
        <begin position="171"/>
        <end position="180"/>
    </location>
</feature>
<gene>
    <name evidence="3" type="ORF">EV356DRAFT_535109</name>
</gene>
<feature type="region of interest" description="Disordered" evidence="1">
    <location>
        <begin position="678"/>
        <end position="756"/>
    </location>
</feature>
<evidence type="ECO:0000313" key="3">
    <source>
        <dbReference type="EMBL" id="KAF2231945.1"/>
    </source>
</evidence>
<dbReference type="EMBL" id="ML991821">
    <property type="protein sequence ID" value="KAF2231945.1"/>
    <property type="molecule type" value="Genomic_DNA"/>
</dbReference>
<feature type="compositionally biased region" description="Pro residues" evidence="1">
    <location>
        <begin position="243"/>
        <end position="253"/>
    </location>
</feature>
<feature type="region of interest" description="Disordered" evidence="1">
    <location>
        <begin position="1"/>
        <end position="429"/>
    </location>
</feature>
<sequence length="756" mass="83641">MSFINKSTKKVAPKLPAIRRRPGPTQATQSTPESSRRSSTEPQPSPAQSQAPLAHALSVQEQDAPPTPPPSQSQASEPIQTGIGLVNSNFASTNGPEHVQGSKEAWSSTIPASLSPRTQLEGHEEPPSKRRKTTPPTKQIIQEVPNAEVQEESIDRRTQPVESELEHTQETNELPSTSSLVPKPHRASGSLAGVPATDRTEEISSQITEEQSQNADAQVQERQPSLAGRRKACKAKQPVQSIPKPPLRPPSPPSGGIIMRTIEGPEEPLPARKPRKVRKDKGTKRKNKQQMRGTGLDEIQDDRRAELSNPIEGMAASTGARSTQQAEVAGVNTQEDHGEIRQPSGTESATPIQRSHKVKHRSRTSQTSSTPAASNEFATTPSGTTRRRKRQRRETPPENEHVEITPSITTMHDLCKDTRTGQKSSKEKRLQARDLAKRKIKQQVAQDHLRSLSSVGRGVRDRQHSASLDVPHEDGIRDSSDRVAVNHEENVHQGPMLRIVDGVIQLDETSLQIDRHAASNDVLDPSTAPIEEDDLSQRLTAHSWLYTTRRDPEDRLPRAHKSDPWDPDETRVFYEALRMFGTDFGIIAAMFAGRNRRQIKAKFTREERENPDLLDEALGVQGRVPMSLEQYAQATGRDIGEGGGEGEGTEEGWGFVDPVKLREELAEQEQEAMKKIEEKRKEAAEERKQREAARLHLSGKVANGDGSTNGANKENEGDKKKKRKRKEKEMGSSGKKRKHMPQVVAGGEEVVIESIE</sequence>
<reference evidence="3" key="1">
    <citation type="journal article" date="2020" name="Stud. Mycol.">
        <title>101 Dothideomycetes genomes: a test case for predicting lifestyles and emergence of pathogens.</title>
        <authorList>
            <person name="Haridas S."/>
            <person name="Albert R."/>
            <person name="Binder M."/>
            <person name="Bloem J."/>
            <person name="Labutti K."/>
            <person name="Salamov A."/>
            <person name="Andreopoulos B."/>
            <person name="Baker S."/>
            <person name="Barry K."/>
            <person name="Bills G."/>
            <person name="Bluhm B."/>
            <person name="Cannon C."/>
            <person name="Castanera R."/>
            <person name="Culley D."/>
            <person name="Daum C."/>
            <person name="Ezra D."/>
            <person name="Gonzalez J."/>
            <person name="Henrissat B."/>
            <person name="Kuo A."/>
            <person name="Liang C."/>
            <person name="Lipzen A."/>
            <person name="Lutzoni F."/>
            <person name="Magnuson J."/>
            <person name="Mondo S."/>
            <person name="Nolan M."/>
            <person name="Ohm R."/>
            <person name="Pangilinan J."/>
            <person name="Park H.-J."/>
            <person name="Ramirez L."/>
            <person name="Alfaro M."/>
            <person name="Sun H."/>
            <person name="Tritt A."/>
            <person name="Yoshinaga Y."/>
            <person name="Zwiers L.-H."/>
            <person name="Turgeon B."/>
            <person name="Goodwin S."/>
            <person name="Spatafora J."/>
            <person name="Crous P."/>
            <person name="Grigoriev I."/>
        </authorList>
    </citation>
    <scope>NUCLEOTIDE SEQUENCE</scope>
    <source>
        <strain evidence="3">Tuck. ex Michener</strain>
    </source>
</reference>
<dbReference type="InterPro" id="IPR009057">
    <property type="entry name" value="Homeodomain-like_sf"/>
</dbReference>
<feature type="compositionally biased region" description="Basic and acidic residues" evidence="1">
    <location>
        <begin position="413"/>
        <end position="429"/>
    </location>
</feature>